<reference evidence="1" key="1">
    <citation type="journal article" date="2023" name="IScience">
        <title>Live-bearing cockroach genome reveals convergent evolutionary mechanisms linked to viviparity in insects and beyond.</title>
        <authorList>
            <person name="Fouks B."/>
            <person name="Harrison M.C."/>
            <person name="Mikhailova A.A."/>
            <person name="Marchal E."/>
            <person name="English S."/>
            <person name="Carruthers M."/>
            <person name="Jennings E.C."/>
            <person name="Chiamaka E.L."/>
            <person name="Frigard R.A."/>
            <person name="Pippel M."/>
            <person name="Attardo G.M."/>
            <person name="Benoit J.B."/>
            <person name="Bornberg-Bauer E."/>
            <person name="Tobe S.S."/>
        </authorList>
    </citation>
    <scope>NUCLEOTIDE SEQUENCE</scope>
    <source>
        <strain evidence="1">Stay&amp;Tobe</strain>
    </source>
</reference>
<feature type="non-terminal residue" evidence="1">
    <location>
        <position position="50"/>
    </location>
</feature>
<dbReference type="EMBL" id="JASPKZ010008350">
    <property type="protein sequence ID" value="KAJ9580287.1"/>
    <property type="molecule type" value="Genomic_DNA"/>
</dbReference>
<gene>
    <name evidence="1" type="ORF">L9F63_004049</name>
</gene>
<comment type="caution">
    <text evidence="1">The sequence shown here is derived from an EMBL/GenBank/DDBJ whole genome shotgun (WGS) entry which is preliminary data.</text>
</comment>
<accession>A0AAD8E893</accession>
<dbReference type="Proteomes" id="UP001233999">
    <property type="component" value="Unassembled WGS sequence"/>
</dbReference>
<name>A0AAD8E893_DIPPU</name>
<keyword evidence="2" id="KW-1185">Reference proteome</keyword>
<organism evidence="1 2">
    <name type="scientific">Diploptera punctata</name>
    <name type="common">Pacific beetle cockroach</name>
    <dbReference type="NCBI Taxonomy" id="6984"/>
    <lineage>
        <taxon>Eukaryota</taxon>
        <taxon>Metazoa</taxon>
        <taxon>Ecdysozoa</taxon>
        <taxon>Arthropoda</taxon>
        <taxon>Hexapoda</taxon>
        <taxon>Insecta</taxon>
        <taxon>Pterygota</taxon>
        <taxon>Neoptera</taxon>
        <taxon>Polyneoptera</taxon>
        <taxon>Dictyoptera</taxon>
        <taxon>Blattodea</taxon>
        <taxon>Blaberoidea</taxon>
        <taxon>Blaberidae</taxon>
        <taxon>Diplopterinae</taxon>
        <taxon>Diploptera</taxon>
    </lineage>
</organism>
<protein>
    <submittedName>
        <fullName evidence="1">Uncharacterized protein</fullName>
    </submittedName>
</protein>
<evidence type="ECO:0000313" key="2">
    <source>
        <dbReference type="Proteomes" id="UP001233999"/>
    </source>
</evidence>
<sequence>VWNVMVFLRLSLVFSWFLITGETMKQQIAYSLLYSLVSILSHYLRENKYT</sequence>
<evidence type="ECO:0000313" key="1">
    <source>
        <dbReference type="EMBL" id="KAJ9580287.1"/>
    </source>
</evidence>
<feature type="non-terminal residue" evidence="1">
    <location>
        <position position="1"/>
    </location>
</feature>
<proteinExistence type="predicted"/>
<reference evidence="1" key="2">
    <citation type="submission" date="2023-05" db="EMBL/GenBank/DDBJ databases">
        <authorList>
            <person name="Fouks B."/>
        </authorList>
    </citation>
    <scope>NUCLEOTIDE SEQUENCE</scope>
    <source>
        <strain evidence="1">Stay&amp;Tobe</strain>
        <tissue evidence="1">Testes</tissue>
    </source>
</reference>
<dbReference type="AlphaFoldDB" id="A0AAD8E893"/>